<dbReference type="AlphaFoldDB" id="T0ZYM0"/>
<organism evidence="1">
    <name type="scientific">mine drainage metagenome</name>
    <dbReference type="NCBI Taxonomy" id="410659"/>
    <lineage>
        <taxon>unclassified sequences</taxon>
        <taxon>metagenomes</taxon>
        <taxon>ecological metagenomes</taxon>
    </lineage>
</organism>
<protein>
    <submittedName>
        <fullName evidence="1">TetR family transcriptional regulator</fullName>
    </submittedName>
</protein>
<dbReference type="Gene3D" id="1.10.357.10">
    <property type="entry name" value="Tetracycline Repressor, domain 2"/>
    <property type="match status" value="1"/>
</dbReference>
<reference evidence="1" key="2">
    <citation type="journal article" date="2014" name="ISME J.">
        <title>Microbial stratification in low pH oxic and suboxic macroscopic growths along an acid mine drainage.</title>
        <authorList>
            <person name="Mendez-Garcia C."/>
            <person name="Mesa V."/>
            <person name="Sprenger R.R."/>
            <person name="Richter M."/>
            <person name="Diez M.S."/>
            <person name="Solano J."/>
            <person name="Bargiela R."/>
            <person name="Golyshina O.V."/>
            <person name="Manteca A."/>
            <person name="Ramos J.L."/>
            <person name="Gallego J.R."/>
            <person name="Llorente I."/>
            <person name="Martins Dos Santos V.A."/>
            <person name="Jensen O.N."/>
            <person name="Pelaez A.I."/>
            <person name="Sanchez J."/>
            <person name="Ferrer M."/>
        </authorList>
    </citation>
    <scope>NUCLEOTIDE SEQUENCE</scope>
</reference>
<sequence>MSPSWAHARNVTAFTLYRHYRNANGLLSAAIAEAFAQFLESKKAAVRSADPVMALRKGWDDCVRFAANRPRLYVVMMSRVLDAAGIPAAEQAFALLIARIEAVAAEGRLARPRAFAPGFERGRAGG</sequence>
<gene>
    <name evidence="1" type="ORF">B2A_07576</name>
</gene>
<accession>T0ZYM0</accession>
<comment type="caution">
    <text evidence="1">The sequence shown here is derived from an EMBL/GenBank/DDBJ whole genome shotgun (WGS) entry which is preliminary data.</text>
</comment>
<name>T0ZYM0_9ZZZZ</name>
<dbReference type="EMBL" id="AUZZ01005429">
    <property type="protein sequence ID" value="EQD49687.1"/>
    <property type="molecule type" value="Genomic_DNA"/>
</dbReference>
<reference evidence="1" key="1">
    <citation type="submission" date="2013-08" db="EMBL/GenBank/DDBJ databases">
        <authorList>
            <person name="Mendez C."/>
            <person name="Richter M."/>
            <person name="Ferrer M."/>
            <person name="Sanchez J."/>
        </authorList>
    </citation>
    <scope>NUCLEOTIDE SEQUENCE</scope>
</reference>
<evidence type="ECO:0000313" key="1">
    <source>
        <dbReference type="EMBL" id="EQD49687.1"/>
    </source>
</evidence>
<proteinExistence type="predicted"/>